<evidence type="ECO:0000313" key="1">
    <source>
        <dbReference type="EMBL" id="KZP21559.1"/>
    </source>
</evidence>
<evidence type="ECO:0000313" key="2">
    <source>
        <dbReference type="Proteomes" id="UP000076532"/>
    </source>
</evidence>
<keyword evidence="2" id="KW-1185">Reference proteome</keyword>
<proteinExistence type="predicted"/>
<accession>A0A166K5T1</accession>
<dbReference type="AlphaFoldDB" id="A0A166K5T1"/>
<protein>
    <submittedName>
        <fullName evidence="1">Uncharacterized protein</fullName>
    </submittedName>
</protein>
<organism evidence="1 2">
    <name type="scientific">Athelia psychrophila</name>
    <dbReference type="NCBI Taxonomy" id="1759441"/>
    <lineage>
        <taxon>Eukaryota</taxon>
        <taxon>Fungi</taxon>
        <taxon>Dikarya</taxon>
        <taxon>Basidiomycota</taxon>
        <taxon>Agaricomycotina</taxon>
        <taxon>Agaricomycetes</taxon>
        <taxon>Agaricomycetidae</taxon>
        <taxon>Atheliales</taxon>
        <taxon>Atheliaceae</taxon>
        <taxon>Athelia</taxon>
    </lineage>
</organism>
<dbReference type="EMBL" id="KV417546">
    <property type="protein sequence ID" value="KZP21559.1"/>
    <property type="molecule type" value="Genomic_DNA"/>
</dbReference>
<name>A0A166K5T1_9AGAM</name>
<dbReference type="OrthoDB" id="3040823at2759"/>
<gene>
    <name evidence="1" type="ORF">FIBSPDRAFT_953578</name>
</gene>
<sequence>MAPTDSSGLISTDEMEKFLATVNPNLRDRYFQHLVRGWMKFVAPLTPAQSPVERIPESIRMLLAAVSETAFKAEGQLSGSALLPFRKAWPTMWIWTRHMYRVHQDRVDLLRLTMDAARKAHSAERYDSDEVVAGILQSLIQHANQPVISKILSDHPDIFAMMADMWIREAKDKEAVCGFRAGSFTESGSASEQRFVAQVILACGGAEEAVNLACQRVERNTGRTTQDYNSRIIDLHFFAVSMSNAECPIAPAMLASPRVARVLMRTWAHAASELFSAPVELRDAYIDICMVGTTMLLESSPRAHEILRDILNLDFIPLCLNSIPLVRSGSGDRERFIKDTSTVLHILLPSATAHREIFSIMQRSMTSPKLKFLPKDQHDLISTDEMERFMEMINPNLRDRYFQHLIQGWMKFVAPITPSDVDDVPRLKCVQDAQSPAERIPESICMLLAAVSETAFKAEGQLSGSALLPFRKAWPTMWIWTRHMYRVHQDRVDLSRLKMDAAQKSHFTERYHFDEVMAGILRSLIDHAKQPVISKILSDHPEIFAMMADMWIREAKDKEAVYGFRSGFYSESGDASEQRFVAHIILACGGAEEAVNLACQRVERNTGRTTQDYNTHFIDLHFLAASMSNAECPIAPAMLASPRVARVLMRAWAHAASELFSAPVELRDAYMDICMSGTNMLLERSPRAYEILRDILNHDFIPLCLNSIPLVRSGSGDHESFIQEACSLLSGILPPATVHREILSIMQRSITSPKLIFLPKDQHDVLTKGCRDLWHTIQQRGDAYHQHRQDRSRCILLCGNVKVSALADLV</sequence>
<dbReference type="Proteomes" id="UP000076532">
    <property type="component" value="Unassembled WGS sequence"/>
</dbReference>
<reference evidence="1 2" key="1">
    <citation type="journal article" date="2016" name="Mol. Biol. Evol.">
        <title>Comparative Genomics of Early-Diverging Mushroom-Forming Fungi Provides Insights into the Origins of Lignocellulose Decay Capabilities.</title>
        <authorList>
            <person name="Nagy L.G."/>
            <person name="Riley R."/>
            <person name="Tritt A."/>
            <person name="Adam C."/>
            <person name="Daum C."/>
            <person name="Floudas D."/>
            <person name="Sun H."/>
            <person name="Yadav J.S."/>
            <person name="Pangilinan J."/>
            <person name="Larsson K.H."/>
            <person name="Matsuura K."/>
            <person name="Barry K."/>
            <person name="Labutti K."/>
            <person name="Kuo R."/>
            <person name="Ohm R.A."/>
            <person name="Bhattacharya S.S."/>
            <person name="Shirouzu T."/>
            <person name="Yoshinaga Y."/>
            <person name="Martin F.M."/>
            <person name="Grigoriev I.V."/>
            <person name="Hibbett D.S."/>
        </authorList>
    </citation>
    <scope>NUCLEOTIDE SEQUENCE [LARGE SCALE GENOMIC DNA]</scope>
    <source>
        <strain evidence="1 2">CBS 109695</strain>
    </source>
</reference>